<sequence>MPFSIILGNRTSASSTILSLHKESITVL</sequence>
<proteinExistence type="predicted"/>
<protein>
    <submittedName>
        <fullName evidence="1">Uncharacterized protein</fullName>
    </submittedName>
</protein>
<organism evidence="1 2">
    <name type="scientific">Cuscuta australis</name>
    <dbReference type="NCBI Taxonomy" id="267555"/>
    <lineage>
        <taxon>Eukaryota</taxon>
        <taxon>Viridiplantae</taxon>
        <taxon>Streptophyta</taxon>
        <taxon>Embryophyta</taxon>
        <taxon>Tracheophyta</taxon>
        <taxon>Spermatophyta</taxon>
        <taxon>Magnoliopsida</taxon>
        <taxon>eudicotyledons</taxon>
        <taxon>Gunneridae</taxon>
        <taxon>Pentapetalae</taxon>
        <taxon>asterids</taxon>
        <taxon>lamiids</taxon>
        <taxon>Solanales</taxon>
        <taxon>Convolvulaceae</taxon>
        <taxon>Cuscuteae</taxon>
        <taxon>Cuscuta</taxon>
        <taxon>Cuscuta subgen. Grammica</taxon>
        <taxon>Cuscuta sect. Cleistogrammica</taxon>
    </lineage>
</organism>
<reference evidence="1 2" key="1">
    <citation type="submission" date="2018-06" db="EMBL/GenBank/DDBJ databases">
        <title>The Genome of Cuscuta australis (Dodder) Provides Insight into the Evolution of Plant Parasitism.</title>
        <authorList>
            <person name="Liu H."/>
        </authorList>
    </citation>
    <scope>NUCLEOTIDE SEQUENCE [LARGE SCALE GENOMIC DNA]</scope>
    <source>
        <strain evidence="2">cv. Yunnan</strain>
        <tissue evidence="1">Vines</tissue>
    </source>
</reference>
<comment type="caution">
    <text evidence="1">The sequence shown here is derived from an EMBL/GenBank/DDBJ whole genome shotgun (WGS) entry which is preliminary data.</text>
</comment>
<keyword evidence="2" id="KW-1185">Reference proteome</keyword>
<name>A0A328DGY1_9ASTE</name>
<dbReference type="AlphaFoldDB" id="A0A328DGY1"/>
<accession>A0A328DGY1</accession>
<dbReference type="Proteomes" id="UP000249390">
    <property type="component" value="Unassembled WGS sequence"/>
</dbReference>
<dbReference type="EMBL" id="NQVE01000143">
    <property type="protein sequence ID" value="RAL44500.1"/>
    <property type="molecule type" value="Genomic_DNA"/>
</dbReference>
<evidence type="ECO:0000313" key="2">
    <source>
        <dbReference type="Proteomes" id="UP000249390"/>
    </source>
</evidence>
<gene>
    <name evidence="1" type="ORF">DM860_011777</name>
</gene>
<evidence type="ECO:0000313" key="1">
    <source>
        <dbReference type="EMBL" id="RAL44500.1"/>
    </source>
</evidence>